<protein>
    <submittedName>
        <fullName evidence="1">Uncharacterized protein</fullName>
    </submittedName>
</protein>
<accession>A0AAD5VXS5</accession>
<proteinExistence type="predicted"/>
<organism evidence="1 2">
    <name type="scientific">Leucocoprinus birnbaumii</name>
    <dbReference type="NCBI Taxonomy" id="56174"/>
    <lineage>
        <taxon>Eukaryota</taxon>
        <taxon>Fungi</taxon>
        <taxon>Dikarya</taxon>
        <taxon>Basidiomycota</taxon>
        <taxon>Agaricomycotina</taxon>
        <taxon>Agaricomycetes</taxon>
        <taxon>Agaricomycetidae</taxon>
        <taxon>Agaricales</taxon>
        <taxon>Agaricineae</taxon>
        <taxon>Agaricaceae</taxon>
        <taxon>Leucocoprinus</taxon>
    </lineage>
</organism>
<reference evidence="1" key="1">
    <citation type="submission" date="2022-07" db="EMBL/GenBank/DDBJ databases">
        <title>Genome Sequence of Leucocoprinus birnbaumii.</title>
        <authorList>
            <person name="Buettner E."/>
        </authorList>
    </citation>
    <scope>NUCLEOTIDE SEQUENCE</scope>
    <source>
        <strain evidence="1">VT141</strain>
    </source>
</reference>
<dbReference type="AlphaFoldDB" id="A0AAD5VXS5"/>
<dbReference type="EMBL" id="JANIEX010000224">
    <property type="protein sequence ID" value="KAJ3570680.1"/>
    <property type="molecule type" value="Genomic_DNA"/>
</dbReference>
<comment type="caution">
    <text evidence="1">The sequence shown here is derived from an EMBL/GenBank/DDBJ whole genome shotgun (WGS) entry which is preliminary data.</text>
</comment>
<name>A0AAD5VXS5_9AGAR</name>
<keyword evidence="2" id="KW-1185">Reference proteome</keyword>
<gene>
    <name evidence="1" type="ORF">NP233_g4239</name>
</gene>
<evidence type="ECO:0000313" key="2">
    <source>
        <dbReference type="Proteomes" id="UP001213000"/>
    </source>
</evidence>
<dbReference type="Proteomes" id="UP001213000">
    <property type="component" value="Unassembled WGS sequence"/>
</dbReference>
<sequence>MSLGVLHASTTFTAYAHATLPVPSTADKLHGHAKAGGEGRTWSNLWSPFFEQPLILDYHNKVPSIQNCDYLSGYNIVGGKSINDRRLYKLFRL</sequence>
<evidence type="ECO:0000313" key="1">
    <source>
        <dbReference type="EMBL" id="KAJ3570680.1"/>
    </source>
</evidence>